<evidence type="ECO:0000313" key="1">
    <source>
        <dbReference type="EMBL" id="MTH77822.1"/>
    </source>
</evidence>
<evidence type="ECO:0000313" key="2">
    <source>
        <dbReference type="Proteomes" id="UP000478183"/>
    </source>
</evidence>
<accession>A0A6L6J6X4</accession>
<gene>
    <name evidence="1" type="ORF">GL286_08800</name>
</gene>
<comment type="caution">
    <text evidence="1">The sequence shown here is derived from an EMBL/GenBank/DDBJ whole genome shotgun (WGS) entry which is preliminary data.</text>
</comment>
<protein>
    <recommendedName>
        <fullName evidence="3">SGNH/GDSL hydrolase family protein</fullName>
    </recommendedName>
</protein>
<reference evidence="1 2" key="1">
    <citation type="submission" date="2019-11" db="EMBL/GenBank/DDBJ databases">
        <authorList>
            <person name="Dong K."/>
        </authorList>
    </citation>
    <scope>NUCLEOTIDE SEQUENCE [LARGE SCALE GENOMIC DNA]</scope>
    <source>
        <strain evidence="1 2">NBRC 111993</strain>
    </source>
</reference>
<name>A0A6L6J6X4_9RHOB</name>
<dbReference type="EMBL" id="WMIE01000003">
    <property type="protein sequence ID" value="MTH77822.1"/>
    <property type="molecule type" value="Genomic_DNA"/>
</dbReference>
<dbReference type="AlphaFoldDB" id="A0A6L6J6X4"/>
<organism evidence="1 2">
    <name type="scientific">Paracoccus aestuariivivens</name>
    <dbReference type="NCBI Taxonomy" id="1820333"/>
    <lineage>
        <taxon>Bacteria</taxon>
        <taxon>Pseudomonadati</taxon>
        <taxon>Pseudomonadota</taxon>
        <taxon>Alphaproteobacteria</taxon>
        <taxon>Rhodobacterales</taxon>
        <taxon>Paracoccaceae</taxon>
        <taxon>Paracoccus</taxon>
    </lineage>
</organism>
<evidence type="ECO:0008006" key="3">
    <source>
        <dbReference type="Google" id="ProtNLM"/>
    </source>
</evidence>
<dbReference type="InterPro" id="IPR036514">
    <property type="entry name" value="SGNH_hydro_sf"/>
</dbReference>
<dbReference type="GO" id="GO:0016788">
    <property type="term" value="F:hydrolase activity, acting on ester bonds"/>
    <property type="evidence" value="ECO:0007669"/>
    <property type="project" value="UniProtKB-ARBA"/>
</dbReference>
<sequence>MVDSALDGTVHYEIINGAPLEILWRDSATAQGEDGRAWLSANPVDALVLTERIPLAETMEWHGTLDYATRWTELALGTNPKVKPYLYETWDNIDDAATGSTQAWRDRIVSDLKVWQKVADEVNARVPQLETPMQIIPAGLGMVRLHDAIAEGKVPRATSIRDFYEDDIHPNLPGYYYVVMIHYATLTGQSPVGLPTRFMGKYGPFPPVDKDIAAVLQQLALETVQDFQQGKLP</sequence>
<dbReference type="OrthoDB" id="8883291at2"/>
<keyword evidence="2" id="KW-1185">Reference proteome</keyword>
<proteinExistence type="predicted"/>
<dbReference type="Gene3D" id="3.40.50.1110">
    <property type="entry name" value="SGNH hydrolase"/>
    <property type="match status" value="1"/>
</dbReference>
<dbReference type="Proteomes" id="UP000478183">
    <property type="component" value="Unassembled WGS sequence"/>
</dbReference>